<keyword evidence="3" id="KW-1185">Reference proteome</keyword>
<evidence type="ECO:0000313" key="3">
    <source>
        <dbReference type="Proteomes" id="UP000236742"/>
    </source>
</evidence>
<proteinExistence type="predicted"/>
<dbReference type="EMBL" id="FNVD01000017">
    <property type="protein sequence ID" value="SEG21861.1"/>
    <property type="molecule type" value="Genomic_DNA"/>
</dbReference>
<organism evidence="2 3">
    <name type="scientific">Jhaorihella thermophila</name>
    <dbReference type="NCBI Taxonomy" id="488547"/>
    <lineage>
        <taxon>Bacteria</taxon>
        <taxon>Pseudomonadati</taxon>
        <taxon>Pseudomonadota</taxon>
        <taxon>Alphaproteobacteria</taxon>
        <taxon>Rhodobacterales</taxon>
        <taxon>Paracoccaceae</taxon>
        <taxon>Jhaorihella</taxon>
    </lineage>
</organism>
<gene>
    <name evidence="2" type="ORF">SAMN05421751_1176</name>
</gene>
<dbReference type="InterPro" id="IPR009506">
    <property type="entry name" value="YjiS-like"/>
</dbReference>
<dbReference type="RefSeq" id="WP_104008998.1">
    <property type="nucleotide sequence ID" value="NZ_FNVD01000017.1"/>
</dbReference>
<feature type="domain" description="YjiS-like" evidence="1">
    <location>
        <begin position="18"/>
        <end position="54"/>
    </location>
</feature>
<accession>A0A1H5YCT3</accession>
<dbReference type="Proteomes" id="UP000236742">
    <property type="component" value="Unassembled WGS sequence"/>
</dbReference>
<name>A0A1H5YCT3_9RHOB</name>
<dbReference type="Pfam" id="PF06568">
    <property type="entry name" value="YjiS-like"/>
    <property type="match status" value="1"/>
</dbReference>
<reference evidence="3" key="1">
    <citation type="submission" date="2016-10" db="EMBL/GenBank/DDBJ databases">
        <authorList>
            <person name="Varghese N."/>
            <person name="Submissions S."/>
        </authorList>
    </citation>
    <scope>NUCLEOTIDE SEQUENCE [LARGE SCALE GENOMIC DNA]</scope>
    <source>
        <strain evidence="3">DSM 23413</strain>
    </source>
</reference>
<evidence type="ECO:0000313" key="2">
    <source>
        <dbReference type="EMBL" id="SEG21861.1"/>
    </source>
</evidence>
<sequence length="70" mass="8193">MTLFTDTRISRRPALTDLWSQVKRMIVVRQQRRALRKLDARALEDIGITRAEAEAEAARPLWDAPDTWRC</sequence>
<evidence type="ECO:0000259" key="1">
    <source>
        <dbReference type="Pfam" id="PF06568"/>
    </source>
</evidence>
<protein>
    <submittedName>
        <fullName evidence="2">Uncharacterized conserved protein YjiS, DUF1127 family</fullName>
    </submittedName>
</protein>
<dbReference type="AlphaFoldDB" id="A0A1H5YCT3"/>